<dbReference type="AlphaFoldDB" id="A0A485D6W7"/>
<keyword evidence="3" id="KW-1185">Reference proteome</keyword>
<comment type="similarity">
    <text evidence="1">Belongs to the fimbrial export usher family.</text>
</comment>
<gene>
    <name evidence="2" type="primary">fimD_15</name>
    <name evidence="2" type="ORF">NCTC12993_07806</name>
</gene>
<dbReference type="GO" id="GO:0009297">
    <property type="term" value="P:pilus assembly"/>
    <property type="evidence" value="ECO:0007669"/>
    <property type="project" value="InterPro"/>
</dbReference>
<protein>
    <submittedName>
        <fullName evidence="2">Outer membrane usher protein fimD</fullName>
    </submittedName>
</protein>
<sequence>MLTTAQGYIPPDKYDDGINAMILNYQFNGSKDYQSDEEYYSLNLQSGLNLGPWRIRNLSTWNKSNSDAGDWDSVYLYMQRSLMAINSNIVVGESSSLSSIFDSVPFTGLQVATDTSMLPESMRGYAPIIRGIAKTNARVVIKQNGYQVYQTYVAPGAFEITDMYPK</sequence>
<accession>A0A485D6W7</accession>
<dbReference type="InterPro" id="IPR000015">
    <property type="entry name" value="Fimb_usher"/>
</dbReference>
<keyword evidence="1" id="KW-1029">Fimbrium biogenesis</keyword>
<dbReference type="Proteomes" id="UP000401081">
    <property type="component" value="Unassembled WGS sequence"/>
</dbReference>
<dbReference type="InterPro" id="IPR018030">
    <property type="entry name" value="Fimbrial_membr_usher_CS"/>
</dbReference>
<name>A0A485D6W7_KLUCR</name>
<dbReference type="PANTHER" id="PTHR30451">
    <property type="entry name" value="OUTER MEMBRANE USHER PROTEIN"/>
    <property type="match status" value="1"/>
</dbReference>
<keyword evidence="1" id="KW-0998">Cell outer membrane</keyword>
<evidence type="ECO:0000313" key="2">
    <source>
        <dbReference type="EMBL" id="VFS92437.1"/>
    </source>
</evidence>
<dbReference type="PANTHER" id="PTHR30451:SF21">
    <property type="entry name" value="FIMBRIAL USHER DOMAIN-CONTAINING PROTEIN YDET-RELATED"/>
    <property type="match status" value="1"/>
</dbReference>
<keyword evidence="1" id="KW-0812">Transmembrane</keyword>
<keyword evidence="1" id="KW-0472">Membrane</keyword>
<dbReference type="Gene3D" id="2.60.40.3110">
    <property type="match status" value="1"/>
</dbReference>
<comment type="subcellular location">
    <subcellularLocation>
        <location evidence="1">Cell outer membrane</location>
        <topology evidence="1">Multi-pass membrane protein</topology>
    </subcellularLocation>
</comment>
<dbReference type="EMBL" id="CAADJD010000041">
    <property type="protein sequence ID" value="VFS92437.1"/>
    <property type="molecule type" value="Genomic_DNA"/>
</dbReference>
<dbReference type="PROSITE" id="PS01151">
    <property type="entry name" value="FIMBRIAL_USHER"/>
    <property type="match status" value="1"/>
</dbReference>
<dbReference type="GO" id="GO:0009279">
    <property type="term" value="C:cell outer membrane"/>
    <property type="evidence" value="ECO:0007669"/>
    <property type="project" value="UniProtKB-SubCell"/>
</dbReference>
<dbReference type="Pfam" id="PF00577">
    <property type="entry name" value="Usher"/>
    <property type="match status" value="1"/>
</dbReference>
<organism evidence="2 3">
    <name type="scientific">Kluyvera cryocrescens</name>
    <name type="common">Kluyvera citrophila</name>
    <dbReference type="NCBI Taxonomy" id="580"/>
    <lineage>
        <taxon>Bacteria</taxon>
        <taxon>Pseudomonadati</taxon>
        <taxon>Pseudomonadota</taxon>
        <taxon>Gammaproteobacteria</taxon>
        <taxon>Enterobacterales</taxon>
        <taxon>Enterobacteriaceae</taxon>
        <taxon>Kluyvera</taxon>
    </lineage>
</organism>
<evidence type="ECO:0000256" key="1">
    <source>
        <dbReference type="RuleBase" id="RU003884"/>
    </source>
</evidence>
<evidence type="ECO:0000313" key="3">
    <source>
        <dbReference type="Proteomes" id="UP000401081"/>
    </source>
</evidence>
<dbReference type="GO" id="GO:0015473">
    <property type="term" value="F:fimbrial usher porin activity"/>
    <property type="evidence" value="ECO:0007669"/>
    <property type="project" value="InterPro"/>
</dbReference>
<proteinExistence type="inferred from homology"/>
<keyword evidence="1" id="KW-0813">Transport</keyword>
<reference evidence="2 3" key="1">
    <citation type="submission" date="2019-03" db="EMBL/GenBank/DDBJ databases">
        <authorList>
            <consortium name="Pathogen Informatics"/>
        </authorList>
    </citation>
    <scope>NUCLEOTIDE SEQUENCE [LARGE SCALE GENOMIC DNA]</scope>
    <source>
        <strain evidence="2 3">NCTC12993</strain>
    </source>
</reference>